<evidence type="ECO:0008006" key="3">
    <source>
        <dbReference type="Google" id="ProtNLM"/>
    </source>
</evidence>
<evidence type="ECO:0000313" key="2">
    <source>
        <dbReference type="Proteomes" id="UP000077177"/>
    </source>
</evidence>
<dbReference type="InterPro" id="IPR027863">
    <property type="entry name" value="DUF4623"/>
</dbReference>
<dbReference type="PROSITE" id="PS51257">
    <property type="entry name" value="PROKAR_LIPOPROTEIN"/>
    <property type="match status" value="1"/>
</dbReference>
<keyword evidence="2" id="KW-1185">Reference proteome</keyword>
<evidence type="ECO:0000313" key="1">
    <source>
        <dbReference type="EMBL" id="ANE51868.1"/>
    </source>
</evidence>
<accession>A0A172TY24</accession>
<reference evidence="1 2" key="2">
    <citation type="journal article" date="2016" name="Int. J. Syst. Evol. Microbiol.">
        <title>Flavisolibacter tropicus sp. nov., isolated from tropical soil.</title>
        <authorList>
            <person name="Lee J.J."/>
            <person name="Kang M.S."/>
            <person name="Kim G.S."/>
            <person name="Lee C.S."/>
            <person name="Lim S."/>
            <person name="Lee J."/>
            <person name="Roh S.H."/>
            <person name="Kang H."/>
            <person name="Ha J.M."/>
            <person name="Bae S."/>
            <person name="Jung H.Y."/>
            <person name="Kim M.K."/>
        </authorList>
    </citation>
    <scope>NUCLEOTIDE SEQUENCE [LARGE SCALE GENOMIC DNA]</scope>
    <source>
        <strain evidence="1 2">LCS9</strain>
    </source>
</reference>
<dbReference type="KEGG" id="fla:SY85_16585"/>
<dbReference type="Gene3D" id="2.60.40.2340">
    <property type="match status" value="1"/>
</dbReference>
<dbReference type="Pfam" id="PF15416">
    <property type="entry name" value="DUF4623"/>
    <property type="match status" value="1"/>
</dbReference>
<protein>
    <recommendedName>
        <fullName evidence="3">DUF4623 domain-containing protein</fullName>
    </recommendedName>
</protein>
<proteinExistence type="predicted"/>
<name>A0A172TY24_9BACT</name>
<dbReference type="OrthoDB" id="1047678at2"/>
<sequence length="474" mass="51456">MVNYIKKYWIIVASMMLVFITSCTKDYPKNVDSPDEVVLKSIKIVNAGAAGNTVVQGMIDEDKKTVSFPRLDVLTDFSKIRFEAEMSNGATLDQSSYAFDFGDGESVKAKVVKVVNNKRFREYMVTLRKLVPVFGADFSKAEIYDYTNNPLGNPIYPGFVSLNTRGTGFDGQRVLIVTRATGGSHLLDVSELKQNKVSPIKLNLTGVVGGTLDVNVGAQVKGHTYIANLSGGLTSPFRIYHWTDPSAAPQVIADLNIASIPGAGTRHGDNMSVNLDENGNGFMYFGDNAVSKILRLTVTNYTTISGPTVLPNASGSSYVMSFNRVGNTGDYIYTGYDAPIRVANESAVISYTLPTSAAVPNRGCDARVVTFNGERYLIMTTAARGAQDATVLYVYDITKGSTITEALQLFDAKVDKAAIFQYSLFGTVNTTPSTQTGWYVTKDAEGKDDKLTLYTASADAGFVIIDFPKKKMDD</sequence>
<dbReference type="Proteomes" id="UP000077177">
    <property type="component" value="Chromosome"/>
</dbReference>
<reference evidence="2" key="1">
    <citation type="submission" date="2015-01" db="EMBL/GenBank/DDBJ databases">
        <title>Flavisolibacter sp./LCS9/ whole genome sequencing.</title>
        <authorList>
            <person name="Kim M.K."/>
            <person name="Srinivasan S."/>
            <person name="Lee J.-J."/>
        </authorList>
    </citation>
    <scope>NUCLEOTIDE SEQUENCE [LARGE SCALE GENOMIC DNA]</scope>
    <source>
        <strain evidence="2">LCS9</strain>
    </source>
</reference>
<organism evidence="1 2">
    <name type="scientific">Flavisolibacter tropicus</name>
    <dbReference type="NCBI Taxonomy" id="1492898"/>
    <lineage>
        <taxon>Bacteria</taxon>
        <taxon>Pseudomonadati</taxon>
        <taxon>Bacteroidota</taxon>
        <taxon>Chitinophagia</taxon>
        <taxon>Chitinophagales</taxon>
        <taxon>Chitinophagaceae</taxon>
        <taxon>Flavisolibacter</taxon>
    </lineage>
</organism>
<dbReference type="STRING" id="1492898.SY85_16585"/>
<dbReference type="EMBL" id="CP011390">
    <property type="protein sequence ID" value="ANE51868.1"/>
    <property type="molecule type" value="Genomic_DNA"/>
</dbReference>
<dbReference type="AlphaFoldDB" id="A0A172TY24"/>
<dbReference type="RefSeq" id="WP_066406003.1">
    <property type="nucleotide sequence ID" value="NZ_CP011390.1"/>
</dbReference>
<dbReference type="PATRIC" id="fig|1492898.3.peg.3610"/>
<gene>
    <name evidence="1" type="ORF">SY85_16585</name>
</gene>